<dbReference type="Proteomes" id="UP000288024">
    <property type="component" value="Unassembled WGS sequence"/>
</dbReference>
<keyword evidence="1" id="KW-0812">Transmembrane</keyword>
<name>A0A437KB01_9BACI</name>
<evidence type="ECO:0000313" key="3">
    <source>
        <dbReference type="Proteomes" id="UP000288024"/>
    </source>
</evidence>
<feature type="transmembrane region" description="Helical" evidence="1">
    <location>
        <begin position="61"/>
        <end position="82"/>
    </location>
</feature>
<comment type="caution">
    <text evidence="2">The sequence shown here is derived from an EMBL/GenBank/DDBJ whole genome shotgun (WGS) entry which is preliminary data.</text>
</comment>
<accession>A0A437KB01</accession>
<proteinExistence type="predicted"/>
<reference evidence="2 3" key="1">
    <citation type="submission" date="2019-01" db="EMBL/GenBank/DDBJ databases">
        <title>Bacillus sp. M5HDSG1-1, whole genome shotgun sequence.</title>
        <authorList>
            <person name="Tuo L."/>
        </authorList>
    </citation>
    <scope>NUCLEOTIDE SEQUENCE [LARGE SCALE GENOMIC DNA]</scope>
    <source>
        <strain evidence="2 3">M5HDSG1-1</strain>
    </source>
</reference>
<gene>
    <name evidence="2" type="ORF">EM808_12135</name>
</gene>
<keyword evidence="1" id="KW-0472">Membrane</keyword>
<evidence type="ECO:0000313" key="2">
    <source>
        <dbReference type="EMBL" id="RVT62533.1"/>
    </source>
</evidence>
<dbReference type="AlphaFoldDB" id="A0A437KB01"/>
<feature type="transmembrane region" description="Helical" evidence="1">
    <location>
        <begin position="123"/>
        <end position="143"/>
    </location>
</feature>
<dbReference type="NCBIfam" id="NF041644">
    <property type="entry name" value="CBO0543_fam"/>
    <property type="match status" value="1"/>
</dbReference>
<sequence>MLFLIFTVIMLNVIAYFIPKRISKIEILATSLFASYLQVNTDVILDLKYDLYGYFSKGPDWAAFIYILGIYPAINVIFLNYYPYRKQLNKQALYILLWSALAMLYEKLFILSGTFYLNGWKHIYSVLTYPVLYIMLMLFHKTITKYVKESKL</sequence>
<keyword evidence="1" id="KW-1133">Transmembrane helix</keyword>
<feature type="transmembrane region" description="Helical" evidence="1">
    <location>
        <begin position="94"/>
        <end position="117"/>
    </location>
</feature>
<dbReference type="RefSeq" id="WP_127738484.1">
    <property type="nucleotide sequence ID" value="NZ_JBCMOB010000062.1"/>
</dbReference>
<organism evidence="2 3">
    <name type="scientific">Niallia taxi</name>
    <dbReference type="NCBI Taxonomy" id="2499688"/>
    <lineage>
        <taxon>Bacteria</taxon>
        <taxon>Bacillati</taxon>
        <taxon>Bacillota</taxon>
        <taxon>Bacilli</taxon>
        <taxon>Bacillales</taxon>
        <taxon>Bacillaceae</taxon>
        <taxon>Niallia</taxon>
    </lineage>
</organism>
<keyword evidence="3" id="KW-1185">Reference proteome</keyword>
<protein>
    <submittedName>
        <fullName evidence="2">Uncharacterized protein</fullName>
    </submittedName>
</protein>
<dbReference type="InterPro" id="IPR048147">
    <property type="entry name" value="CBO0543-like"/>
</dbReference>
<evidence type="ECO:0000256" key="1">
    <source>
        <dbReference type="SAM" id="Phobius"/>
    </source>
</evidence>
<dbReference type="EMBL" id="RZTZ01000004">
    <property type="protein sequence ID" value="RVT62533.1"/>
    <property type="molecule type" value="Genomic_DNA"/>
</dbReference>